<dbReference type="AlphaFoldDB" id="B9SC78"/>
<dbReference type="InParanoid" id="B9SC78"/>
<evidence type="ECO:0000313" key="2">
    <source>
        <dbReference type="Proteomes" id="UP000008311"/>
    </source>
</evidence>
<reference evidence="2" key="1">
    <citation type="journal article" date="2010" name="Nat. Biotechnol.">
        <title>Draft genome sequence of the oilseed species Ricinus communis.</title>
        <authorList>
            <person name="Chan A.P."/>
            <person name="Crabtree J."/>
            <person name="Zhao Q."/>
            <person name="Lorenzi H."/>
            <person name="Orvis J."/>
            <person name="Puiu D."/>
            <person name="Melake-Berhan A."/>
            <person name="Jones K.M."/>
            <person name="Redman J."/>
            <person name="Chen G."/>
            <person name="Cahoon E.B."/>
            <person name="Gedil M."/>
            <person name="Stanke M."/>
            <person name="Haas B.J."/>
            <person name="Wortman J.R."/>
            <person name="Fraser-Liggett C.M."/>
            <person name="Ravel J."/>
            <person name="Rabinowicz P.D."/>
        </authorList>
    </citation>
    <scope>NUCLEOTIDE SEQUENCE [LARGE SCALE GENOMIC DNA]</scope>
    <source>
        <strain evidence="2">cv. Hale</strain>
    </source>
</reference>
<keyword evidence="2" id="KW-1185">Reference proteome</keyword>
<dbReference type="STRING" id="3988.B9SC78"/>
<protein>
    <submittedName>
        <fullName evidence="1">Uncharacterized protein</fullName>
    </submittedName>
</protein>
<accession>B9SC78</accession>
<name>B9SC78_RICCO</name>
<evidence type="ECO:0000313" key="1">
    <source>
        <dbReference type="EMBL" id="EEF38792.1"/>
    </source>
</evidence>
<sequence length="57" mass="6606">MTLIDLVRFEQLDRLYYNTSKLKSLGFKFKSIHKMFDDCIASLIKQGHLPSFALPAD</sequence>
<gene>
    <name evidence="1" type="ORF">RCOM_1408730</name>
</gene>
<organism evidence="1 2">
    <name type="scientific">Ricinus communis</name>
    <name type="common">Castor bean</name>
    <dbReference type="NCBI Taxonomy" id="3988"/>
    <lineage>
        <taxon>Eukaryota</taxon>
        <taxon>Viridiplantae</taxon>
        <taxon>Streptophyta</taxon>
        <taxon>Embryophyta</taxon>
        <taxon>Tracheophyta</taxon>
        <taxon>Spermatophyta</taxon>
        <taxon>Magnoliopsida</taxon>
        <taxon>eudicotyledons</taxon>
        <taxon>Gunneridae</taxon>
        <taxon>Pentapetalae</taxon>
        <taxon>rosids</taxon>
        <taxon>fabids</taxon>
        <taxon>Malpighiales</taxon>
        <taxon>Euphorbiaceae</taxon>
        <taxon>Acalyphoideae</taxon>
        <taxon>Acalypheae</taxon>
        <taxon>Ricinus</taxon>
    </lineage>
</organism>
<proteinExistence type="predicted"/>
<dbReference type="EMBL" id="EQ973919">
    <property type="protein sequence ID" value="EEF38792.1"/>
    <property type="molecule type" value="Genomic_DNA"/>
</dbReference>
<dbReference type="Proteomes" id="UP000008311">
    <property type="component" value="Unassembled WGS sequence"/>
</dbReference>